<evidence type="ECO:0000313" key="1">
    <source>
        <dbReference type="EMBL" id="KAE9398111.1"/>
    </source>
</evidence>
<proteinExistence type="predicted"/>
<dbReference type="Proteomes" id="UP000799118">
    <property type="component" value="Unassembled WGS sequence"/>
</dbReference>
<reference evidence="1" key="1">
    <citation type="journal article" date="2019" name="Environ. Microbiol.">
        <title>Fungal ecological strategies reflected in gene transcription - a case study of two litter decomposers.</title>
        <authorList>
            <person name="Barbi F."/>
            <person name="Kohler A."/>
            <person name="Barry K."/>
            <person name="Baskaran P."/>
            <person name="Daum C."/>
            <person name="Fauchery L."/>
            <person name="Ihrmark K."/>
            <person name="Kuo A."/>
            <person name="LaButti K."/>
            <person name="Lipzen A."/>
            <person name="Morin E."/>
            <person name="Grigoriev I.V."/>
            <person name="Henrissat B."/>
            <person name="Lindahl B."/>
            <person name="Martin F."/>
        </authorList>
    </citation>
    <scope>NUCLEOTIDE SEQUENCE</scope>
    <source>
        <strain evidence="1">JB14</strain>
    </source>
</reference>
<protein>
    <submittedName>
        <fullName evidence="1">Uncharacterized protein</fullName>
    </submittedName>
</protein>
<dbReference type="AlphaFoldDB" id="A0A6A4HKN9"/>
<organism evidence="1 2">
    <name type="scientific">Gymnopus androsaceus JB14</name>
    <dbReference type="NCBI Taxonomy" id="1447944"/>
    <lineage>
        <taxon>Eukaryota</taxon>
        <taxon>Fungi</taxon>
        <taxon>Dikarya</taxon>
        <taxon>Basidiomycota</taxon>
        <taxon>Agaricomycotina</taxon>
        <taxon>Agaricomycetes</taxon>
        <taxon>Agaricomycetidae</taxon>
        <taxon>Agaricales</taxon>
        <taxon>Marasmiineae</taxon>
        <taxon>Omphalotaceae</taxon>
        <taxon>Gymnopus</taxon>
    </lineage>
</organism>
<sequence>MWRFEKVPSGLYDMNIPLAMVRWTNKHHPYLTFCCIHTLELTKPENRHKIQDCVEIDMMVSPPDSKGRYQFTPLVTKRTTWDDFYLRRNDYDSTDGDLAYEKCKEKNQTTTYNGETGVVCIVLISLRNEIAFSAPMFFQHTRIDSLKEQLDDWDMKRHQFVEKTAF</sequence>
<dbReference type="EMBL" id="ML769487">
    <property type="protein sequence ID" value="KAE9398111.1"/>
    <property type="molecule type" value="Genomic_DNA"/>
</dbReference>
<gene>
    <name evidence="1" type="ORF">BT96DRAFT_42072</name>
</gene>
<evidence type="ECO:0000313" key="2">
    <source>
        <dbReference type="Proteomes" id="UP000799118"/>
    </source>
</evidence>
<dbReference type="OrthoDB" id="10328382at2759"/>
<keyword evidence="2" id="KW-1185">Reference proteome</keyword>
<accession>A0A6A4HKN9</accession>
<name>A0A6A4HKN9_9AGAR</name>